<sequence length="625" mass="70732">MIEPCKPVNEPLRQLALDTLHVLDTNALEKLDRITRLAANYFNVPIALVSLIDRERQWFLSRFGLEARETPRNISFCAHAILQRETFIVRNTATDERFCDNPLVTGEPRIGFYAGQPLLSLNGLPLGTLCIIDRQPRAFSAQQAADLHDFAAIVEEHLHGIERNVYTENLESDLKRTEALFEQTFSQAAVGMALVSLEGYWLRVNPRICEILGYSEWELLARTFRDITHPEDLDSDAHLLRQLLAGEITTYSVEKRYFRSDGTTVWVQLTVSLNRLPDSTPHHFIAAIVDITERKVAEHSLRTLQHELEDRVVQRTQELNIVVSKLNQEIESRMNAQYQLNAEKERLRAITDNVPALISQVGPDEVYQFANSAYRRWFGFDEATLKNMNLRQLVGESAYLKAKPLIEKALQGQTVSFENELQTLAGERIVHTTLVPCETQGFYILSMDISELKRLQRRLEYDVTHDMLTGLPNRRAFLHQLTQSMAECAASQQSMAVLFIDLDGFKQINDTFGHDFGDAILKTFAKLLNGCIHGLGSIARLAGDEFTAVLWRLANPRAEVEQVCKEILGQLARLDRIGERQITLSASIGAAIYSGDHTTAKMILGQADTAMYRAKLAGKGKYSIY</sequence>
<proteinExistence type="predicted"/>
<dbReference type="Pfam" id="PF00990">
    <property type="entry name" value="GGDEF"/>
    <property type="match status" value="1"/>
</dbReference>
<evidence type="ECO:0000313" key="5">
    <source>
        <dbReference type="Proteomes" id="UP000216021"/>
    </source>
</evidence>
<dbReference type="SMART" id="SM00267">
    <property type="entry name" value="GGDEF"/>
    <property type="match status" value="1"/>
</dbReference>
<dbReference type="InterPro" id="IPR029016">
    <property type="entry name" value="GAF-like_dom_sf"/>
</dbReference>
<dbReference type="InterPro" id="IPR052155">
    <property type="entry name" value="Biofilm_reg_signaling"/>
</dbReference>
<dbReference type="InterPro" id="IPR013656">
    <property type="entry name" value="PAS_4"/>
</dbReference>
<name>A0A1S8CE30_9GAMM</name>
<evidence type="ECO:0000313" key="4">
    <source>
        <dbReference type="EMBL" id="OMQ20046.1"/>
    </source>
</evidence>
<dbReference type="STRING" id="2034155.BMI79_20350"/>
<accession>A0A1S8CE30</accession>
<dbReference type="Gene3D" id="3.30.450.40">
    <property type="match status" value="1"/>
</dbReference>
<dbReference type="InterPro" id="IPR013655">
    <property type="entry name" value="PAS_fold_3"/>
</dbReference>
<dbReference type="RefSeq" id="WP_076944084.1">
    <property type="nucleotide sequence ID" value="NZ_MOXD01000015.1"/>
</dbReference>
<dbReference type="Gene3D" id="3.30.450.20">
    <property type="entry name" value="PAS domain"/>
    <property type="match status" value="2"/>
</dbReference>
<dbReference type="Proteomes" id="UP000216021">
    <property type="component" value="Unassembled WGS sequence"/>
</dbReference>
<protein>
    <submittedName>
        <fullName evidence="4">Sensor domain-containing diguanylate cyclase</fullName>
    </submittedName>
</protein>
<gene>
    <name evidence="4" type="ORF">BMI79_20350</name>
</gene>
<dbReference type="CDD" id="cd01949">
    <property type="entry name" value="GGDEF"/>
    <property type="match status" value="1"/>
</dbReference>
<dbReference type="Pfam" id="PF01590">
    <property type="entry name" value="GAF"/>
    <property type="match status" value="1"/>
</dbReference>
<feature type="domain" description="PAS" evidence="1">
    <location>
        <begin position="177"/>
        <end position="247"/>
    </location>
</feature>
<dbReference type="PROSITE" id="PS50887">
    <property type="entry name" value="GGDEF"/>
    <property type="match status" value="1"/>
</dbReference>
<dbReference type="InterPro" id="IPR000160">
    <property type="entry name" value="GGDEF_dom"/>
</dbReference>
<feature type="domain" description="GGDEF" evidence="3">
    <location>
        <begin position="493"/>
        <end position="625"/>
    </location>
</feature>
<dbReference type="InterPro" id="IPR001610">
    <property type="entry name" value="PAC"/>
</dbReference>
<comment type="caution">
    <text evidence="4">The sequence shown here is derived from an EMBL/GenBank/DDBJ whole genome shotgun (WGS) entry which is preliminary data.</text>
</comment>
<dbReference type="InterPro" id="IPR029787">
    <property type="entry name" value="Nucleotide_cyclase"/>
</dbReference>
<dbReference type="InterPro" id="IPR000014">
    <property type="entry name" value="PAS"/>
</dbReference>
<dbReference type="EMBL" id="MOXD01000015">
    <property type="protein sequence ID" value="OMQ20046.1"/>
    <property type="molecule type" value="Genomic_DNA"/>
</dbReference>
<dbReference type="InterPro" id="IPR003018">
    <property type="entry name" value="GAF"/>
</dbReference>
<organism evidence="4 5">
    <name type="scientific">Serratia oryzae</name>
    <dbReference type="NCBI Taxonomy" id="2034155"/>
    <lineage>
        <taxon>Bacteria</taxon>
        <taxon>Pseudomonadati</taxon>
        <taxon>Pseudomonadota</taxon>
        <taxon>Gammaproteobacteria</taxon>
        <taxon>Enterobacterales</taxon>
        <taxon>Yersiniaceae</taxon>
        <taxon>Serratia</taxon>
    </lineage>
</organism>
<feature type="domain" description="PAC" evidence="2">
    <location>
        <begin position="251"/>
        <end position="303"/>
    </location>
</feature>
<keyword evidence="5" id="KW-1185">Reference proteome</keyword>
<dbReference type="CDD" id="cd00130">
    <property type="entry name" value="PAS"/>
    <property type="match status" value="1"/>
</dbReference>
<dbReference type="SUPFAM" id="SSF55781">
    <property type="entry name" value="GAF domain-like"/>
    <property type="match status" value="1"/>
</dbReference>
<dbReference type="NCBIfam" id="TIGR00229">
    <property type="entry name" value="sensory_box"/>
    <property type="match status" value="2"/>
</dbReference>
<dbReference type="PANTHER" id="PTHR44757:SF2">
    <property type="entry name" value="BIOFILM ARCHITECTURE MAINTENANCE PROTEIN MBAA"/>
    <property type="match status" value="1"/>
</dbReference>
<dbReference type="PROSITE" id="PS50113">
    <property type="entry name" value="PAC"/>
    <property type="match status" value="1"/>
</dbReference>
<dbReference type="SMART" id="SM00065">
    <property type="entry name" value="GAF"/>
    <property type="match status" value="1"/>
</dbReference>
<dbReference type="PROSITE" id="PS50112">
    <property type="entry name" value="PAS"/>
    <property type="match status" value="1"/>
</dbReference>
<dbReference type="InterPro" id="IPR000700">
    <property type="entry name" value="PAS-assoc_C"/>
</dbReference>
<dbReference type="PANTHER" id="PTHR44757">
    <property type="entry name" value="DIGUANYLATE CYCLASE DGCP"/>
    <property type="match status" value="1"/>
</dbReference>
<dbReference type="Pfam" id="PF08448">
    <property type="entry name" value="PAS_4"/>
    <property type="match status" value="1"/>
</dbReference>
<dbReference type="AlphaFoldDB" id="A0A1S8CE30"/>
<dbReference type="SUPFAM" id="SSF55073">
    <property type="entry name" value="Nucleotide cyclase"/>
    <property type="match status" value="1"/>
</dbReference>
<dbReference type="InterPro" id="IPR043128">
    <property type="entry name" value="Rev_trsase/Diguanyl_cyclase"/>
</dbReference>
<evidence type="ECO:0000259" key="1">
    <source>
        <dbReference type="PROSITE" id="PS50112"/>
    </source>
</evidence>
<evidence type="ECO:0000259" key="2">
    <source>
        <dbReference type="PROSITE" id="PS50113"/>
    </source>
</evidence>
<reference evidence="4 5" key="1">
    <citation type="submission" date="2016-11" db="EMBL/GenBank/DDBJ databases">
        <title>Rahnella oryzae sp. nov., isolated from rice root.</title>
        <authorList>
            <person name="Zhang X.-X."/>
            <person name="Zhang J."/>
        </authorList>
    </citation>
    <scope>NUCLEOTIDE SEQUENCE [LARGE SCALE GENOMIC DNA]</scope>
    <source>
        <strain evidence="4 5">J11-6</strain>
    </source>
</reference>
<dbReference type="SMART" id="SM00086">
    <property type="entry name" value="PAC"/>
    <property type="match status" value="1"/>
</dbReference>
<dbReference type="OrthoDB" id="9812358at2"/>
<evidence type="ECO:0000259" key="3">
    <source>
        <dbReference type="PROSITE" id="PS50887"/>
    </source>
</evidence>
<dbReference type="Pfam" id="PF08447">
    <property type="entry name" value="PAS_3"/>
    <property type="match status" value="1"/>
</dbReference>
<dbReference type="SUPFAM" id="SSF55785">
    <property type="entry name" value="PYP-like sensor domain (PAS domain)"/>
    <property type="match status" value="2"/>
</dbReference>
<dbReference type="InterPro" id="IPR035965">
    <property type="entry name" value="PAS-like_dom_sf"/>
</dbReference>
<dbReference type="SMART" id="SM00091">
    <property type="entry name" value="PAS"/>
    <property type="match status" value="2"/>
</dbReference>
<dbReference type="Gene3D" id="3.30.70.270">
    <property type="match status" value="1"/>
</dbReference>
<dbReference type="NCBIfam" id="TIGR00254">
    <property type="entry name" value="GGDEF"/>
    <property type="match status" value="1"/>
</dbReference>